<name>A0ABR2IKI4_9EUKA</name>
<accession>A0ABR2IKI4</accession>
<dbReference type="Proteomes" id="UP001470230">
    <property type="component" value="Unassembled WGS sequence"/>
</dbReference>
<gene>
    <name evidence="2" type="ORF">M9Y10_010361</name>
</gene>
<evidence type="ECO:0000313" key="3">
    <source>
        <dbReference type="Proteomes" id="UP001470230"/>
    </source>
</evidence>
<comment type="caution">
    <text evidence="2">The sequence shown here is derived from an EMBL/GenBank/DDBJ whole genome shotgun (WGS) entry which is preliminary data.</text>
</comment>
<dbReference type="EMBL" id="JAPFFF010000016">
    <property type="protein sequence ID" value="KAK8864835.1"/>
    <property type="molecule type" value="Genomic_DNA"/>
</dbReference>
<evidence type="ECO:0000313" key="2">
    <source>
        <dbReference type="EMBL" id="KAK8864835.1"/>
    </source>
</evidence>
<sequence>MRAETQKSSQALQQSWMSLLSKFNAQKSQVDSSYEVLSSKINAILIKKQQELNEMKKSNLELKEKIERKRLFRNQLQVTNETKNIEISAEIDMELKLQQRAAELQRQLGDSRRRLDSAKEQKIQLKKSYIRVINQYKKLKKLNEEREVKKEALQKKLYLQKKQLEQEEEERLRIESENDPMNKYKALLAAAGHIKFNSSPSDSTFMPTYEPAPLKNIYRKESSITRIYQPEGVLQDNIKKDPKIVVIDNPHNDEGVWLENNIRTLLSTGNYTEDDPVIRNLRAELARLRCY</sequence>
<reference evidence="2 3" key="1">
    <citation type="submission" date="2024-04" db="EMBL/GenBank/DDBJ databases">
        <title>Tritrichomonas musculus Genome.</title>
        <authorList>
            <person name="Alves-Ferreira E."/>
            <person name="Grigg M."/>
            <person name="Lorenzi H."/>
            <person name="Galac M."/>
        </authorList>
    </citation>
    <scope>NUCLEOTIDE SEQUENCE [LARGE SCALE GENOMIC DNA]</scope>
    <source>
        <strain evidence="2 3">EAF2021</strain>
    </source>
</reference>
<evidence type="ECO:0000256" key="1">
    <source>
        <dbReference type="SAM" id="Coils"/>
    </source>
</evidence>
<keyword evidence="3" id="KW-1185">Reference proteome</keyword>
<proteinExistence type="predicted"/>
<keyword evidence="1" id="KW-0175">Coiled coil</keyword>
<organism evidence="2 3">
    <name type="scientific">Tritrichomonas musculus</name>
    <dbReference type="NCBI Taxonomy" id="1915356"/>
    <lineage>
        <taxon>Eukaryota</taxon>
        <taxon>Metamonada</taxon>
        <taxon>Parabasalia</taxon>
        <taxon>Tritrichomonadida</taxon>
        <taxon>Tritrichomonadidae</taxon>
        <taxon>Tritrichomonas</taxon>
    </lineage>
</organism>
<protein>
    <submittedName>
        <fullName evidence="2">Uncharacterized protein</fullName>
    </submittedName>
</protein>
<feature type="coiled-coil region" evidence="1">
    <location>
        <begin position="94"/>
        <end position="179"/>
    </location>
</feature>